<keyword evidence="1" id="KW-0479">Metal-binding</keyword>
<organism evidence="6 7">
    <name type="scientific">Cadophora malorum</name>
    <dbReference type="NCBI Taxonomy" id="108018"/>
    <lineage>
        <taxon>Eukaryota</taxon>
        <taxon>Fungi</taxon>
        <taxon>Dikarya</taxon>
        <taxon>Ascomycota</taxon>
        <taxon>Pezizomycotina</taxon>
        <taxon>Leotiomycetes</taxon>
        <taxon>Helotiales</taxon>
        <taxon>Ploettnerulaceae</taxon>
        <taxon>Cadophora</taxon>
    </lineage>
</organism>
<sequence length="390" mass="43050">MQFLYFLAALFTSFNLVTAIPQSLYVPDEVDKLAAKGLINLEKYQAKRHSKCTVKNAAKRKEWGDLSSKDKKKYISAVLCLQSKPSKTARSVAPGARSRYDDFVLVHINQTFTIHATGNFLSWHRYFVWAYETGLRDECGYKGYQPYWNWGRYSNNPINSPLFDGSDTSLSGNGLYYNHTGVLITGAPPPFDVIPPGVGGGCVTAGPFKNMIVNLGPVFPSISGVPPNPQQDGLGYNPRCLRRDINPHSAAVTATNYTYALITDPLHADIYWFQTVMQGQFPEGKWGVHTGGHYTIGGDPGGDFFTSPNDPAFFLHHGMIDRVWWIWQTQNLSARLKAVSGTITLFNDPPSRNATLDDDVDLGIVAPAVKLGSLLDTMGGLGGEFCYVYV</sequence>
<dbReference type="SUPFAM" id="SSF48056">
    <property type="entry name" value="Di-copper centre-containing domain"/>
    <property type="match status" value="1"/>
</dbReference>
<evidence type="ECO:0000256" key="1">
    <source>
        <dbReference type="ARBA" id="ARBA00022723"/>
    </source>
</evidence>
<evidence type="ECO:0000259" key="4">
    <source>
        <dbReference type="PROSITE" id="PS00497"/>
    </source>
</evidence>
<dbReference type="Gene3D" id="1.10.1280.10">
    <property type="entry name" value="Di-copper center containing domain from catechol oxidase"/>
    <property type="match status" value="1"/>
</dbReference>
<evidence type="ECO:0000259" key="5">
    <source>
        <dbReference type="PROSITE" id="PS00498"/>
    </source>
</evidence>
<protein>
    <recommendedName>
        <fullName evidence="4 5">Tyrosinase copper-binding domain-containing protein</fullName>
    </recommendedName>
</protein>
<feature type="chain" id="PRO_5034354757" description="Tyrosinase copper-binding domain-containing protein" evidence="3">
    <location>
        <begin position="20"/>
        <end position="390"/>
    </location>
</feature>
<reference evidence="6" key="1">
    <citation type="submission" date="2021-02" db="EMBL/GenBank/DDBJ databases">
        <title>Genome sequence Cadophora malorum strain M34.</title>
        <authorList>
            <person name="Stefanovic E."/>
            <person name="Vu D."/>
            <person name="Scully C."/>
            <person name="Dijksterhuis J."/>
            <person name="Roader J."/>
            <person name="Houbraken J."/>
        </authorList>
    </citation>
    <scope>NUCLEOTIDE SEQUENCE</scope>
    <source>
        <strain evidence="6">M34</strain>
    </source>
</reference>
<dbReference type="PROSITE" id="PS00498">
    <property type="entry name" value="TYROSINASE_2"/>
    <property type="match status" value="1"/>
</dbReference>
<evidence type="ECO:0000313" key="6">
    <source>
        <dbReference type="EMBL" id="KAG4422701.1"/>
    </source>
</evidence>
<accession>A0A8H7WDA9</accession>
<dbReference type="InterPro" id="IPR008922">
    <property type="entry name" value="Di-copper_centre_dom_sf"/>
</dbReference>
<dbReference type="GO" id="GO:0046872">
    <property type="term" value="F:metal ion binding"/>
    <property type="evidence" value="ECO:0007669"/>
    <property type="project" value="UniProtKB-KW"/>
</dbReference>
<dbReference type="OrthoDB" id="6132182at2759"/>
<dbReference type="InterPro" id="IPR002227">
    <property type="entry name" value="Tyrosinase_Cu-bd"/>
</dbReference>
<keyword evidence="7" id="KW-1185">Reference proteome</keyword>
<evidence type="ECO:0000256" key="3">
    <source>
        <dbReference type="SAM" id="SignalP"/>
    </source>
</evidence>
<dbReference type="Pfam" id="PF00264">
    <property type="entry name" value="Tyrosinase"/>
    <property type="match status" value="1"/>
</dbReference>
<gene>
    <name evidence="6" type="ORF">IFR04_004179</name>
</gene>
<comment type="caution">
    <text evidence="6">The sequence shown here is derived from an EMBL/GenBank/DDBJ whole genome shotgun (WGS) entry which is preliminary data.</text>
</comment>
<dbReference type="AlphaFoldDB" id="A0A8H7WDA9"/>
<keyword evidence="3" id="KW-0732">Signal</keyword>
<dbReference type="EMBL" id="JAFJYH010000045">
    <property type="protein sequence ID" value="KAG4422701.1"/>
    <property type="molecule type" value="Genomic_DNA"/>
</dbReference>
<keyword evidence="2" id="KW-0560">Oxidoreductase</keyword>
<dbReference type="PANTHER" id="PTHR11474:SF125">
    <property type="entry name" value="N-ACETYL-6-HYDROXYTRYPTOPHAN OXIDASE IVOB-RELATED"/>
    <property type="match status" value="1"/>
</dbReference>
<proteinExistence type="predicted"/>
<evidence type="ECO:0000256" key="2">
    <source>
        <dbReference type="ARBA" id="ARBA00023002"/>
    </source>
</evidence>
<name>A0A8H7WDA9_9HELO</name>
<dbReference type="PANTHER" id="PTHR11474">
    <property type="entry name" value="TYROSINASE FAMILY MEMBER"/>
    <property type="match status" value="1"/>
</dbReference>
<dbReference type="PROSITE" id="PS00497">
    <property type="entry name" value="TYROSINASE_1"/>
    <property type="match status" value="1"/>
</dbReference>
<dbReference type="GO" id="GO:0016491">
    <property type="term" value="F:oxidoreductase activity"/>
    <property type="evidence" value="ECO:0007669"/>
    <property type="project" value="UniProtKB-KW"/>
</dbReference>
<dbReference type="PRINTS" id="PR00092">
    <property type="entry name" value="TYROSINASE"/>
</dbReference>
<evidence type="ECO:0000313" key="7">
    <source>
        <dbReference type="Proteomes" id="UP000664132"/>
    </source>
</evidence>
<feature type="signal peptide" evidence="3">
    <location>
        <begin position="1"/>
        <end position="19"/>
    </location>
</feature>
<dbReference type="Proteomes" id="UP000664132">
    <property type="component" value="Unassembled WGS sequence"/>
</dbReference>
<dbReference type="InterPro" id="IPR050316">
    <property type="entry name" value="Tyrosinase/Hemocyanin"/>
</dbReference>
<feature type="domain" description="Tyrosinase copper-binding" evidence="4">
    <location>
        <begin position="115"/>
        <end position="132"/>
    </location>
</feature>
<feature type="domain" description="Tyrosinase copper-binding" evidence="5">
    <location>
        <begin position="310"/>
        <end position="321"/>
    </location>
</feature>